<feature type="transmembrane region" description="Helical" evidence="10">
    <location>
        <begin position="185"/>
        <end position="206"/>
    </location>
</feature>
<dbReference type="InterPro" id="IPR004358">
    <property type="entry name" value="Sig_transdc_His_kin-like_C"/>
</dbReference>
<keyword evidence="10" id="KW-1133">Transmembrane helix</keyword>
<dbReference type="EMBL" id="NTFS01000422">
    <property type="protein sequence ID" value="PAX51302.1"/>
    <property type="molecule type" value="Genomic_DNA"/>
</dbReference>
<dbReference type="InterPro" id="IPR011006">
    <property type="entry name" value="CheY-like_superfamily"/>
</dbReference>
<protein>
    <recommendedName>
        <fullName evidence="2">histidine kinase</fullName>
        <ecNumber evidence="2">2.7.13.3</ecNumber>
    </recommendedName>
</protein>
<evidence type="ECO:0000256" key="1">
    <source>
        <dbReference type="ARBA" id="ARBA00000085"/>
    </source>
</evidence>
<dbReference type="CDD" id="cd00082">
    <property type="entry name" value="HisKA"/>
    <property type="match status" value="1"/>
</dbReference>
<dbReference type="InterPro" id="IPR001610">
    <property type="entry name" value="PAC"/>
</dbReference>
<dbReference type="InterPro" id="IPR001789">
    <property type="entry name" value="Sig_transdc_resp-reg_receiver"/>
</dbReference>
<dbReference type="SUPFAM" id="SSF52172">
    <property type="entry name" value="CheY-like"/>
    <property type="match status" value="1"/>
</dbReference>
<dbReference type="Gene3D" id="1.10.287.130">
    <property type="match status" value="1"/>
</dbReference>
<dbReference type="Proteomes" id="UP000218238">
    <property type="component" value="Unassembled WGS sequence"/>
</dbReference>
<evidence type="ECO:0000259" key="13">
    <source>
        <dbReference type="PROSITE" id="PS50112"/>
    </source>
</evidence>
<dbReference type="SMART" id="SM00448">
    <property type="entry name" value="REC"/>
    <property type="match status" value="1"/>
</dbReference>
<gene>
    <name evidence="15" type="ORF">CK510_25525</name>
</gene>
<keyword evidence="3 9" id="KW-0597">Phosphoprotein</keyword>
<dbReference type="InterPro" id="IPR003594">
    <property type="entry name" value="HATPase_dom"/>
</dbReference>
<dbReference type="InterPro" id="IPR005467">
    <property type="entry name" value="His_kinase_dom"/>
</dbReference>
<dbReference type="PANTHER" id="PTHR43065">
    <property type="entry name" value="SENSOR HISTIDINE KINASE"/>
    <property type="match status" value="1"/>
</dbReference>
<dbReference type="Gene3D" id="3.30.565.10">
    <property type="entry name" value="Histidine kinase-like ATPase, C-terminal domain"/>
    <property type="match status" value="1"/>
</dbReference>
<evidence type="ECO:0000256" key="4">
    <source>
        <dbReference type="ARBA" id="ARBA00022679"/>
    </source>
</evidence>
<evidence type="ECO:0000259" key="14">
    <source>
        <dbReference type="PROSITE" id="PS50113"/>
    </source>
</evidence>
<evidence type="ECO:0000256" key="3">
    <source>
        <dbReference type="ARBA" id="ARBA00022553"/>
    </source>
</evidence>
<dbReference type="SMART" id="SM00388">
    <property type="entry name" value="HisKA"/>
    <property type="match status" value="1"/>
</dbReference>
<keyword evidence="7" id="KW-0067">ATP-binding</keyword>
<evidence type="ECO:0000313" key="15">
    <source>
        <dbReference type="EMBL" id="PAX51302.1"/>
    </source>
</evidence>
<evidence type="ECO:0000256" key="9">
    <source>
        <dbReference type="PROSITE-ProRule" id="PRU00169"/>
    </source>
</evidence>
<dbReference type="Pfam" id="PF05227">
    <property type="entry name" value="CHASE3"/>
    <property type="match status" value="1"/>
</dbReference>
<dbReference type="SUPFAM" id="SSF47384">
    <property type="entry name" value="Homodimeric domain of signal transducing histidine kinase"/>
    <property type="match status" value="1"/>
</dbReference>
<keyword evidence="4" id="KW-0808">Transferase</keyword>
<feature type="domain" description="PAC" evidence="14">
    <location>
        <begin position="417"/>
        <end position="469"/>
    </location>
</feature>
<comment type="catalytic activity">
    <reaction evidence="1">
        <text>ATP + protein L-histidine = ADP + protein N-phospho-L-histidine.</text>
        <dbReference type="EC" id="2.7.13.3"/>
    </reaction>
</comment>
<dbReference type="Gene3D" id="3.40.50.2300">
    <property type="match status" value="1"/>
</dbReference>
<feature type="domain" description="PAS" evidence="13">
    <location>
        <begin position="345"/>
        <end position="415"/>
    </location>
</feature>
<proteinExistence type="predicted"/>
<dbReference type="PROSITE" id="PS50113">
    <property type="entry name" value="PAC"/>
    <property type="match status" value="2"/>
</dbReference>
<keyword evidence="16" id="KW-1185">Reference proteome</keyword>
<evidence type="ECO:0000256" key="8">
    <source>
        <dbReference type="ARBA" id="ARBA00023012"/>
    </source>
</evidence>
<dbReference type="Pfam" id="PF02518">
    <property type="entry name" value="HATPase_c"/>
    <property type="match status" value="1"/>
</dbReference>
<accession>A0A2A2TC50</accession>
<dbReference type="GO" id="GO:0005524">
    <property type="term" value="F:ATP binding"/>
    <property type="evidence" value="ECO:0007669"/>
    <property type="project" value="UniProtKB-KW"/>
</dbReference>
<keyword evidence="10" id="KW-0472">Membrane</keyword>
<keyword evidence="8" id="KW-0902">Two-component regulatory system</keyword>
<evidence type="ECO:0000256" key="6">
    <source>
        <dbReference type="ARBA" id="ARBA00022777"/>
    </source>
</evidence>
<dbReference type="Pfam" id="PF00072">
    <property type="entry name" value="Response_reg"/>
    <property type="match status" value="1"/>
</dbReference>
<dbReference type="PROSITE" id="PS50110">
    <property type="entry name" value="RESPONSE_REGULATORY"/>
    <property type="match status" value="1"/>
</dbReference>
<dbReference type="OrthoDB" id="9788063at2"/>
<comment type="caution">
    <text evidence="15">The sequence shown here is derived from an EMBL/GenBank/DDBJ whole genome shotgun (WGS) entry which is preliminary data.</text>
</comment>
<dbReference type="Pfam" id="PF00512">
    <property type="entry name" value="HisKA"/>
    <property type="match status" value="1"/>
</dbReference>
<dbReference type="PROSITE" id="PS50112">
    <property type="entry name" value="PAS"/>
    <property type="match status" value="1"/>
</dbReference>
<dbReference type="Pfam" id="PF13426">
    <property type="entry name" value="PAS_9"/>
    <property type="match status" value="1"/>
</dbReference>
<dbReference type="Gene3D" id="3.30.450.20">
    <property type="entry name" value="PAS domain"/>
    <property type="match status" value="2"/>
</dbReference>
<dbReference type="InterPro" id="IPR007891">
    <property type="entry name" value="CHASE3"/>
</dbReference>
<feature type="domain" description="Histidine kinase" evidence="11">
    <location>
        <begin position="482"/>
        <end position="704"/>
    </location>
</feature>
<dbReference type="PROSITE" id="PS50109">
    <property type="entry name" value="HIS_KIN"/>
    <property type="match status" value="1"/>
</dbReference>
<feature type="domain" description="PAC" evidence="14">
    <location>
        <begin position="296"/>
        <end position="348"/>
    </location>
</feature>
<dbReference type="InterPro" id="IPR035965">
    <property type="entry name" value="PAS-like_dom_sf"/>
</dbReference>
<keyword evidence="5" id="KW-0547">Nucleotide-binding</keyword>
<dbReference type="CDD" id="cd00130">
    <property type="entry name" value="PAS"/>
    <property type="match status" value="2"/>
</dbReference>
<evidence type="ECO:0000256" key="7">
    <source>
        <dbReference type="ARBA" id="ARBA00022840"/>
    </source>
</evidence>
<feature type="domain" description="Response regulatory" evidence="12">
    <location>
        <begin position="725"/>
        <end position="841"/>
    </location>
</feature>
<dbReference type="SUPFAM" id="SSF55874">
    <property type="entry name" value="ATPase domain of HSP90 chaperone/DNA topoisomerase II/histidine kinase"/>
    <property type="match status" value="1"/>
</dbReference>
<dbReference type="RefSeq" id="WP_095724341.1">
    <property type="nucleotide sequence ID" value="NZ_NTFS01000422.1"/>
</dbReference>
<evidence type="ECO:0000256" key="10">
    <source>
        <dbReference type="SAM" id="Phobius"/>
    </source>
</evidence>
<dbReference type="InterPro" id="IPR013767">
    <property type="entry name" value="PAS_fold"/>
</dbReference>
<dbReference type="SMART" id="SM00086">
    <property type="entry name" value="PAC"/>
    <property type="match status" value="2"/>
</dbReference>
<dbReference type="InterPro" id="IPR003661">
    <property type="entry name" value="HisK_dim/P_dom"/>
</dbReference>
<dbReference type="GO" id="GO:0000155">
    <property type="term" value="F:phosphorelay sensor kinase activity"/>
    <property type="evidence" value="ECO:0007669"/>
    <property type="project" value="InterPro"/>
</dbReference>
<reference evidence="15 16" key="1">
    <citation type="submission" date="2017-08" db="EMBL/GenBank/DDBJ databases">
        <title>Draft genome sequence of filamentous cyanobacterium Calothrix elsteri CCALA 953.</title>
        <authorList>
            <person name="Gagunashvili A.N."/>
            <person name="Elster J."/>
            <person name="Andresson O.S."/>
        </authorList>
    </citation>
    <scope>NUCLEOTIDE SEQUENCE [LARGE SCALE GENOMIC DNA]</scope>
    <source>
        <strain evidence="15 16">CCALA 953</strain>
    </source>
</reference>
<dbReference type="GO" id="GO:0006355">
    <property type="term" value="P:regulation of DNA-templated transcription"/>
    <property type="evidence" value="ECO:0007669"/>
    <property type="project" value="InterPro"/>
</dbReference>
<dbReference type="SMART" id="SM00387">
    <property type="entry name" value="HATPase_c"/>
    <property type="match status" value="1"/>
</dbReference>
<evidence type="ECO:0000256" key="2">
    <source>
        <dbReference type="ARBA" id="ARBA00012438"/>
    </source>
</evidence>
<evidence type="ECO:0000256" key="5">
    <source>
        <dbReference type="ARBA" id="ARBA00022741"/>
    </source>
</evidence>
<dbReference type="PANTHER" id="PTHR43065:SF46">
    <property type="entry name" value="C4-DICARBOXYLATE TRANSPORT SENSOR PROTEIN DCTB"/>
    <property type="match status" value="1"/>
</dbReference>
<dbReference type="CDD" id="cd17546">
    <property type="entry name" value="REC_hyHK_CKI1_RcsC-like"/>
    <property type="match status" value="1"/>
</dbReference>
<name>A0A2A2TC50_9CYAN</name>
<dbReference type="EC" id="2.7.13.3" evidence="2"/>
<keyword evidence="10" id="KW-0812">Transmembrane</keyword>
<dbReference type="SUPFAM" id="SSF55785">
    <property type="entry name" value="PYP-like sensor domain (PAS domain)"/>
    <property type="match status" value="2"/>
</dbReference>
<evidence type="ECO:0000259" key="11">
    <source>
        <dbReference type="PROSITE" id="PS50109"/>
    </source>
</evidence>
<evidence type="ECO:0000313" key="16">
    <source>
        <dbReference type="Proteomes" id="UP000218238"/>
    </source>
</evidence>
<feature type="modified residue" description="4-aspartylphosphate" evidence="9">
    <location>
        <position position="776"/>
    </location>
</feature>
<dbReference type="NCBIfam" id="TIGR00229">
    <property type="entry name" value="sensory_box"/>
    <property type="match status" value="2"/>
</dbReference>
<dbReference type="SMART" id="SM00091">
    <property type="entry name" value="PAS"/>
    <property type="match status" value="2"/>
</dbReference>
<evidence type="ECO:0000259" key="12">
    <source>
        <dbReference type="PROSITE" id="PS50110"/>
    </source>
</evidence>
<dbReference type="InterPro" id="IPR036890">
    <property type="entry name" value="HATPase_C_sf"/>
</dbReference>
<keyword evidence="6 15" id="KW-0418">Kinase</keyword>
<dbReference type="Pfam" id="PF00989">
    <property type="entry name" value="PAS"/>
    <property type="match status" value="1"/>
</dbReference>
<dbReference type="InterPro" id="IPR000014">
    <property type="entry name" value="PAS"/>
</dbReference>
<sequence>MKKLSFTKKLTAVFGVALAVIILNAVISTSNTIQLTYHQDWVMQSLRVITQLERTLSAFNHTEIATRGYLLTAEKSYLNDYNKGLEQTSENLRLLQTLALQESKTKKEIILLNYQISESFNSFEGEIKRRSILKKISPEPILALSDSTSDRINQIQQLTLKIKLGEQNLLQQRVNASNSSFRSTMTTFSIVTFGDVGLLGLLYVLLRKYITRLKLTEQRLMYSENRLRTIIDAEPECIQLISPDGTLLEINASGLSIMEVDTADELVGRYVGIRIAPEYLEEFFTLHKSVCQGIRGKLEFEIISCKGTRKWVESHAVPLPNEFDGTFLHLAVMRDVSERKLAEQKIREQAALLDIAVDGILVQNIQGQIQYWNKGAERVYGWSAGDAIGENVTKLLYKEDNSQLHHAIANVIESGSWQGELNQLRQDGREIIVESRWTLVVDGMGEPKSILMVNTDITQKKLLETQLLRSQRLESIGTLAGGIAHDLNNVLSPIMMSVQLLQMKLHDKEQQKLLKTLENNVKRGANLVKQVLSFATGIESKRTNVDFKQIFAEIAQIITETFPKQIIFQQDIDKNINRCCGDTTQIHQILMNLVVNARDAMPDGGKLTISLKNIEIERYDTQINFHPREGNYILITVTDSGIGMPPDIQERIFEPFFTTKEVGKGTGLGLSTVLSIIKNHDGFIDVDSKVGEYTSFKVYLPAKEIKQPLSQILPEIEMMAGDGEVILVVDDEAAIRKITQSTLEACNYKVLTASDGREAVATYTKYHQDISIILLDMMMPSMDGEKAIRALKNINPQVKIIAISGLVFSHKTTQVREMGVEAFLSKPCTASELLQAISTVNS</sequence>
<dbReference type="InterPro" id="IPR036097">
    <property type="entry name" value="HisK_dim/P_sf"/>
</dbReference>
<organism evidence="15 16">
    <name type="scientific">Brunnivagina elsteri CCALA 953</name>
    <dbReference type="NCBI Taxonomy" id="987040"/>
    <lineage>
        <taxon>Bacteria</taxon>
        <taxon>Bacillati</taxon>
        <taxon>Cyanobacteriota</taxon>
        <taxon>Cyanophyceae</taxon>
        <taxon>Nostocales</taxon>
        <taxon>Calotrichaceae</taxon>
        <taxon>Brunnivagina</taxon>
    </lineage>
</organism>
<dbReference type="AlphaFoldDB" id="A0A2A2TC50"/>
<dbReference type="InterPro" id="IPR000700">
    <property type="entry name" value="PAS-assoc_C"/>
</dbReference>
<dbReference type="PRINTS" id="PR00344">
    <property type="entry name" value="BCTRLSENSOR"/>
</dbReference>